<reference evidence="2" key="3">
    <citation type="journal article" date="2021" name="BMC Microbiol.">
        <title>The diversity among the species Tetragenococcus halophilus including new isolates from a lupine seed fermentation.</title>
        <authorList>
            <person name="Link T."/>
            <person name="Vogel R.F."/>
            <person name="Ehrmann M.A."/>
        </authorList>
    </citation>
    <scope>NUCLEOTIDE SEQUENCE</scope>
    <source>
        <strain evidence="2">TMW 2.2257</strain>
    </source>
</reference>
<protein>
    <submittedName>
        <fullName evidence="2">Type II toxin-antitoxin system RelE/ParE family toxin</fullName>
    </submittedName>
</protein>
<dbReference type="InterPro" id="IPR007712">
    <property type="entry name" value="RelE/ParE_toxin"/>
</dbReference>
<dbReference type="Gene3D" id="3.30.2310.20">
    <property type="entry name" value="RelE-like"/>
    <property type="match status" value="1"/>
</dbReference>
<evidence type="ECO:0000313" key="5">
    <source>
        <dbReference type="Proteomes" id="UP001057280"/>
    </source>
</evidence>
<dbReference type="KEGG" id="tey:GLW17_04275"/>
<sequence length="75" mass="8925">MEAFLDYLFTGMEQLQYYPLSGSALENKTEIPTKIRYLVVENYLIFYEPLDEVINVYRILSTKQDYIKILKLGKH</sequence>
<organism evidence="2 5">
    <name type="scientific">Tetragenococcus halophilus</name>
    <name type="common">Pediococcus halophilus</name>
    <dbReference type="NCBI Taxonomy" id="51669"/>
    <lineage>
        <taxon>Bacteria</taxon>
        <taxon>Bacillati</taxon>
        <taxon>Bacillota</taxon>
        <taxon>Bacilli</taxon>
        <taxon>Lactobacillales</taxon>
        <taxon>Enterococcaceae</taxon>
        <taxon>Tetragenococcus</taxon>
    </lineage>
</organism>
<dbReference type="Pfam" id="PF05016">
    <property type="entry name" value="ParE_toxin"/>
    <property type="match status" value="1"/>
</dbReference>
<dbReference type="EMBL" id="CP046246">
    <property type="protein sequence ID" value="QGP76103.1"/>
    <property type="molecule type" value="Genomic_DNA"/>
</dbReference>
<dbReference type="AlphaFoldDB" id="A0AB35HLC8"/>
<dbReference type="EMBL" id="JACACB010000002">
    <property type="protein sequence ID" value="MCO8297061.1"/>
    <property type="molecule type" value="Genomic_DNA"/>
</dbReference>
<dbReference type="RefSeq" id="WP_061840021.1">
    <property type="nucleotide sequence ID" value="NZ_BKBJ01000008.1"/>
</dbReference>
<evidence type="ECO:0000313" key="4">
    <source>
        <dbReference type="Proteomes" id="UP000427886"/>
    </source>
</evidence>
<reference evidence="3 4" key="1">
    <citation type="submission" date="2019-11" db="EMBL/GenBank/DDBJ databases">
        <authorList>
            <person name="Kim E."/>
            <person name="Lee J."/>
            <person name="Jeon K."/>
            <person name="Lee Y."/>
        </authorList>
    </citation>
    <scope>NUCLEOTIDE SEQUENCE [LARGE SCALE GENOMIC DNA]</scope>
    <source>
        <strain evidence="3 4">YJ1</strain>
    </source>
</reference>
<dbReference type="Proteomes" id="UP001057280">
    <property type="component" value="Unassembled WGS sequence"/>
</dbReference>
<reference evidence="2" key="2">
    <citation type="submission" date="2020-06" db="EMBL/GenBank/DDBJ databases">
        <authorList>
            <person name="Link T."/>
            <person name="Ehrmann M."/>
        </authorList>
    </citation>
    <scope>NUCLEOTIDE SEQUENCE</scope>
    <source>
        <strain evidence="2">TMW 2.2257</strain>
    </source>
</reference>
<evidence type="ECO:0000256" key="1">
    <source>
        <dbReference type="ARBA" id="ARBA00022649"/>
    </source>
</evidence>
<evidence type="ECO:0000313" key="3">
    <source>
        <dbReference type="EMBL" id="QGP76103.1"/>
    </source>
</evidence>
<gene>
    <name evidence="3" type="ORF">GLW17_04275</name>
    <name evidence="2" type="ORF">HXW75_01025</name>
</gene>
<name>A0AB35HLC8_TETHA</name>
<evidence type="ECO:0000313" key="2">
    <source>
        <dbReference type="EMBL" id="MCO8297061.1"/>
    </source>
</evidence>
<keyword evidence="1" id="KW-1277">Toxin-antitoxin system</keyword>
<accession>A0AB35HLC8</accession>
<dbReference type="InterPro" id="IPR035093">
    <property type="entry name" value="RelE/ParE_toxin_dom_sf"/>
</dbReference>
<dbReference type="Proteomes" id="UP000427886">
    <property type="component" value="Chromosome"/>
</dbReference>
<proteinExistence type="predicted"/>